<organism evidence="1 2">
    <name type="scientific">Populus alba x Populus x berolinensis</name>
    <dbReference type="NCBI Taxonomy" id="444605"/>
    <lineage>
        <taxon>Eukaryota</taxon>
        <taxon>Viridiplantae</taxon>
        <taxon>Streptophyta</taxon>
        <taxon>Embryophyta</taxon>
        <taxon>Tracheophyta</taxon>
        <taxon>Spermatophyta</taxon>
        <taxon>Magnoliopsida</taxon>
        <taxon>eudicotyledons</taxon>
        <taxon>Gunneridae</taxon>
        <taxon>Pentapetalae</taxon>
        <taxon>rosids</taxon>
        <taxon>fabids</taxon>
        <taxon>Malpighiales</taxon>
        <taxon>Salicaceae</taxon>
        <taxon>Saliceae</taxon>
        <taxon>Populus</taxon>
    </lineage>
</organism>
<accession>A0AAD6Q2D0</accession>
<comment type="caution">
    <text evidence="1">The sequence shown here is derived from an EMBL/GenBank/DDBJ whole genome shotgun (WGS) entry which is preliminary data.</text>
</comment>
<dbReference type="EMBL" id="JAQIZT010000012">
    <property type="protein sequence ID" value="KAJ6976371.1"/>
    <property type="molecule type" value="Genomic_DNA"/>
</dbReference>
<proteinExistence type="predicted"/>
<dbReference type="Proteomes" id="UP001164929">
    <property type="component" value="Chromosome 12"/>
</dbReference>
<evidence type="ECO:0000313" key="2">
    <source>
        <dbReference type="Proteomes" id="UP001164929"/>
    </source>
</evidence>
<gene>
    <name evidence="1" type="ORF">NC653_028484</name>
</gene>
<name>A0AAD6Q2D0_9ROSI</name>
<reference evidence="1" key="1">
    <citation type="journal article" date="2023" name="Mol. Ecol. Resour.">
        <title>Chromosome-level genome assembly of a triploid poplar Populus alba 'Berolinensis'.</title>
        <authorList>
            <person name="Chen S."/>
            <person name="Yu Y."/>
            <person name="Wang X."/>
            <person name="Wang S."/>
            <person name="Zhang T."/>
            <person name="Zhou Y."/>
            <person name="He R."/>
            <person name="Meng N."/>
            <person name="Wang Y."/>
            <person name="Liu W."/>
            <person name="Liu Z."/>
            <person name="Liu J."/>
            <person name="Guo Q."/>
            <person name="Huang H."/>
            <person name="Sederoff R.R."/>
            <person name="Wang G."/>
            <person name="Qu G."/>
            <person name="Chen S."/>
        </authorList>
    </citation>
    <scope>NUCLEOTIDE SEQUENCE</scope>
    <source>
        <strain evidence="1">SC-2020</strain>
    </source>
</reference>
<dbReference type="AlphaFoldDB" id="A0AAD6Q2D0"/>
<evidence type="ECO:0000313" key="1">
    <source>
        <dbReference type="EMBL" id="KAJ6976371.1"/>
    </source>
</evidence>
<protein>
    <submittedName>
        <fullName evidence="1">Uncharacterized protein</fullName>
    </submittedName>
</protein>
<sequence length="90" mass="9722">MFFCPNIARFGNRPTTVLQTASAAGKLCHQTSIIAPCGRPTSARTSASPAPYHYNQQHGLLGRSSIGRPLEVPDIAPPKVPYKICPIHLQ</sequence>
<keyword evidence="2" id="KW-1185">Reference proteome</keyword>